<evidence type="ECO:0000313" key="2">
    <source>
        <dbReference type="Proteomes" id="UP001144612"/>
    </source>
</evidence>
<name>A0ABT4DAZ8_9CLOT</name>
<sequence>MEVMKLLEYLQEIVETSHKVPLLGKTMVKKKELIDVIEQIINYLPDEFKKAQWICDEKERILRDAHKQADEIKKESYVMLKKQIENHDITREAKVKAEEIVTSAKRDAKVIRVGAREYADEILCGVEKEISDLSNKMILDVKNKTEEHLKSIEESISGTSNIIKQNIDELRNTIK</sequence>
<accession>A0ABT4DAZ8</accession>
<dbReference type="EMBL" id="JAPQFJ010000013">
    <property type="protein sequence ID" value="MCY6959486.1"/>
    <property type="molecule type" value="Genomic_DNA"/>
</dbReference>
<reference evidence="1" key="1">
    <citation type="submission" date="2022-12" db="EMBL/GenBank/DDBJ databases">
        <title>Clostridium sp. nov., isolated from industrial wastewater.</title>
        <authorList>
            <person name="Jiayan W."/>
        </authorList>
    </citation>
    <scope>NUCLEOTIDE SEQUENCE</scope>
    <source>
        <strain evidence="1">ZC22-4</strain>
    </source>
</reference>
<comment type="caution">
    <text evidence="1">The sequence shown here is derived from an EMBL/GenBank/DDBJ whole genome shotgun (WGS) entry which is preliminary data.</text>
</comment>
<keyword evidence="2" id="KW-1185">Reference proteome</keyword>
<dbReference type="RefSeq" id="WP_268061913.1">
    <property type="nucleotide sequence ID" value="NZ_JAPQFJ010000013.1"/>
</dbReference>
<dbReference type="Proteomes" id="UP001144612">
    <property type="component" value="Unassembled WGS sequence"/>
</dbReference>
<evidence type="ECO:0000313" key="1">
    <source>
        <dbReference type="EMBL" id="MCY6959486.1"/>
    </source>
</evidence>
<proteinExistence type="predicted"/>
<gene>
    <name evidence="1" type="ORF">OW729_12780</name>
</gene>
<protein>
    <submittedName>
        <fullName evidence="1">ATPase</fullName>
    </submittedName>
</protein>
<organism evidence="1 2">
    <name type="scientific">Clostridium brassicae</name>
    <dbReference type="NCBI Taxonomy" id="2999072"/>
    <lineage>
        <taxon>Bacteria</taxon>
        <taxon>Bacillati</taxon>
        <taxon>Bacillota</taxon>
        <taxon>Clostridia</taxon>
        <taxon>Eubacteriales</taxon>
        <taxon>Clostridiaceae</taxon>
        <taxon>Clostridium</taxon>
    </lineage>
</organism>